<dbReference type="AlphaFoldDB" id="A0A5N6JVE4"/>
<dbReference type="EMBL" id="VIGI01000013">
    <property type="protein sequence ID" value="KAB8292214.1"/>
    <property type="molecule type" value="Genomic_DNA"/>
</dbReference>
<evidence type="ECO:0000313" key="1">
    <source>
        <dbReference type="EMBL" id="KAB8292214.1"/>
    </source>
</evidence>
<protein>
    <submittedName>
        <fullName evidence="1">Uncharacterized protein</fullName>
    </submittedName>
</protein>
<accession>A0A5N6JVE4</accession>
<evidence type="ECO:0000313" key="2">
    <source>
        <dbReference type="Proteomes" id="UP000326757"/>
    </source>
</evidence>
<sequence length="181" mass="20760">MADINPVLNKLQQPKAHTGVYVEFHCGHQRPANAVVTEKEDSTLKNLKYGFEIYQSDDDCPSCKGEDHLQDDISNKFMYFEPSVSAKVRNPMRKNPDRSGLNDNVRQHCSEPAVLGERSDSNLSMVEALDRQEREQDLDEMMHSTTSDLAPESGLLERKESRIEKVMALSHWIWESLKKIR</sequence>
<proteinExistence type="predicted"/>
<organism evidence="1 2">
    <name type="scientific">Monilinia laxa</name>
    <name type="common">Brown rot fungus</name>
    <name type="synonym">Sclerotinia laxa</name>
    <dbReference type="NCBI Taxonomy" id="61186"/>
    <lineage>
        <taxon>Eukaryota</taxon>
        <taxon>Fungi</taxon>
        <taxon>Dikarya</taxon>
        <taxon>Ascomycota</taxon>
        <taxon>Pezizomycotina</taxon>
        <taxon>Leotiomycetes</taxon>
        <taxon>Helotiales</taxon>
        <taxon>Sclerotiniaceae</taxon>
        <taxon>Monilinia</taxon>
    </lineage>
</organism>
<name>A0A5N6JVE4_MONLA</name>
<dbReference type="OrthoDB" id="3524430at2759"/>
<dbReference type="Proteomes" id="UP000326757">
    <property type="component" value="Unassembled WGS sequence"/>
</dbReference>
<gene>
    <name evidence="1" type="ORF">EYC80_007956</name>
</gene>
<keyword evidence="2" id="KW-1185">Reference proteome</keyword>
<comment type="caution">
    <text evidence="1">The sequence shown here is derived from an EMBL/GenBank/DDBJ whole genome shotgun (WGS) entry which is preliminary data.</text>
</comment>
<reference evidence="1 2" key="1">
    <citation type="submission" date="2019-06" db="EMBL/GenBank/DDBJ databases">
        <title>Genome Sequence of the Brown Rot Fungal Pathogen Monilinia laxa.</title>
        <authorList>
            <person name="De Miccolis Angelini R.M."/>
            <person name="Landi L."/>
            <person name="Abate D."/>
            <person name="Pollastro S."/>
            <person name="Romanazzi G."/>
            <person name="Faretra F."/>
        </authorList>
    </citation>
    <scope>NUCLEOTIDE SEQUENCE [LARGE SCALE GENOMIC DNA]</scope>
    <source>
        <strain evidence="1 2">Mlax316</strain>
    </source>
</reference>